<sequence>MLKNKRNIFKLAIFIGLLIVMLIWANYLSRSKAFYKNALENRKEESYSGIVIEKYIDSSQHCTPMLKITQNSSISLENSFWNEVEIGDSIVKTKGQTYINLYRNNKLKQIFDYNIYFRDLIEQKSEK</sequence>
<keyword evidence="1" id="KW-0472">Membrane</keyword>
<dbReference type="EMBL" id="FOMH01000018">
    <property type="protein sequence ID" value="SFE01809.1"/>
    <property type="molecule type" value="Genomic_DNA"/>
</dbReference>
<reference evidence="3" key="1">
    <citation type="submission" date="2016-10" db="EMBL/GenBank/DDBJ databases">
        <authorList>
            <person name="Varghese N."/>
            <person name="Submissions S."/>
        </authorList>
    </citation>
    <scope>NUCLEOTIDE SEQUENCE [LARGE SCALE GENOMIC DNA]</scope>
    <source>
        <strain evidence="3">CGMCC 1.10370</strain>
    </source>
</reference>
<proteinExistence type="predicted"/>
<accession>A0A1I1X381</accession>
<evidence type="ECO:0000313" key="2">
    <source>
        <dbReference type="EMBL" id="SFE01809.1"/>
    </source>
</evidence>
<dbReference type="STRING" id="739143.SAMN05216297_11836"/>
<gene>
    <name evidence="2" type="ORF">SAMN05216297_11836</name>
</gene>
<dbReference type="OrthoDB" id="1362827at2"/>
<keyword evidence="1" id="KW-1133">Transmembrane helix</keyword>
<protein>
    <submittedName>
        <fullName evidence="2">Uncharacterized protein</fullName>
    </submittedName>
</protein>
<keyword evidence="3" id="KW-1185">Reference proteome</keyword>
<evidence type="ECO:0000313" key="3">
    <source>
        <dbReference type="Proteomes" id="UP000199672"/>
    </source>
</evidence>
<keyword evidence="1" id="KW-0812">Transmembrane</keyword>
<organism evidence="2 3">
    <name type="scientific">Flavobacterium phragmitis</name>
    <dbReference type="NCBI Taxonomy" id="739143"/>
    <lineage>
        <taxon>Bacteria</taxon>
        <taxon>Pseudomonadati</taxon>
        <taxon>Bacteroidota</taxon>
        <taxon>Flavobacteriia</taxon>
        <taxon>Flavobacteriales</taxon>
        <taxon>Flavobacteriaceae</taxon>
        <taxon>Flavobacterium</taxon>
    </lineage>
</organism>
<name>A0A1I1X381_9FLAO</name>
<dbReference type="RefSeq" id="WP_091498642.1">
    <property type="nucleotide sequence ID" value="NZ_FOMH01000018.1"/>
</dbReference>
<feature type="transmembrane region" description="Helical" evidence="1">
    <location>
        <begin position="7"/>
        <end position="27"/>
    </location>
</feature>
<dbReference type="AlphaFoldDB" id="A0A1I1X381"/>
<dbReference type="Proteomes" id="UP000199672">
    <property type="component" value="Unassembled WGS sequence"/>
</dbReference>
<evidence type="ECO:0000256" key="1">
    <source>
        <dbReference type="SAM" id="Phobius"/>
    </source>
</evidence>